<protein>
    <recommendedName>
        <fullName evidence="1">Glyoxalase/fosfomycin resistance/dioxygenase domain-containing protein</fullName>
    </recommendedName>
</protein>
<keyword evidence="3" id="KW-1185">Reference proteome</keyword>
<reference evidence="2" key="1">
    <citation type="submission" date="2022-12" db="EMBL/GenBank/DDBJ databases">
        <title>Reference genome sequencing for broad-spectrum identification of bacterial and archaeal isolates by mass spectrometry.</title>
        <authorList>
            <person name="Sekiguchi Y."/>
            <person name="Tourlousse D.M."/>
        </authorList>
    </citation>
    <scope>NUCLEOTIDE SEQUENCE</scope>
    <source>
        <strain evidence="2">5-2</strain>
    </source>
</reference>
<dbReference type="Proteomes" id="UP001144451">
    <property type="component" value="Unassembled WGS sequence"/>
</dbReference>
<name>A0ABQ5RD67_9MICO</name>
<comment type="caution">
    <text evidence="2">The sequence shown here is derived from an EMBL/GenBank/DDBJ whole genome shotgun (WGS) entry which is preliminary data.</text>
</comment>
<dbReference type="InterPro" id="IPR029068">
    <property type="entry name" value="Glyas_Bleomycin-R_OHBP_Dase"/>
</dbReference>
<sequence length="176" mass="19275">MDTTLFTPTSRLTGGYGSLNSFAIVKGPDGARGFHSFLAAVFDAVETPEAHAVDTDGLLIHSESRIGDSCLMVVDSKPDWPFTPAMLQVNVEDPEEVLRRARERGARVITEVSPFYGSTIARFQDPWHNIWWLFGPADEDAPELEWDPEVAAEEGESEVHASICRAMEGLVAPGES</sequence>
<evidence type="ECO:0000313" key="3">
    <source>
        <dbReference type="Proteomes" id="UP001144451"/>
    </source>
</evidence>
<organism evidence="2 3">
    <name type="scientific">Brachybacterium conglomeratum</name>
    <dbReference type="NCBI Taxonomy" id="47846"/>
    <lineage>
        <taxon>Bacteria</taxon>
        <taxon>Bacillati</taxon>
        <taxon>Actinomycetota</taxon>
        <taxon>Actinomycetes</taxon>
        <taxon>Micrococcales</taxon>
        <taxon>Dermabacteraceae</taxon>
        <taxon>Brachybacterium</taxon>
    </lineage>
</organism>
<dbReference type="GeneID" id="78122075"/>
<dbReference type="Pfam" id="PF00903">
    <property type="entry name" value="Glyoxalase"/>
    <property type="match status" value="1"/>
</dbReference>
<dbReference type="Gene3D" id="3.10.180.10">
    <property type="entry name" value="2,3-Dihydroxybiphenyl 1,2-Dioxygenase, domain 1"/>
    <property type="match status" value="1"/>
</dbReference>
<proteinExistence type="predicted"/>
<dbReference type="RefSeq" id="WP_206516173.1">
    <property type="nucleotide sequence ID" value="NZ_BSDQ01000001.1"/>
</dbReference>
<evidence type="ECO:0000313" key="2">
    <source>
        <dbReference type="EMBL" id="GLI29833.1"/>
    </source>
</evidence>
<dbReference type="EMBL" id="BSDQ01000001">
    <property type="protein sequence ID" value="GLI29833.1"/>
    <property type="molecule type" value="Genomic_DNA"/>
</dbReference>
<dbReference type="InterPro" id="IPR004360">
    <property type="entry name" value="Glyas_Fos-R_dOase_dom"/>
</dbReference>
<accession>A0ABQ5RD67</accession>
<evidence type="ECO:0000259" key="1">
    <source>
        <dbReference type="Pfam" id="PF00903"/>
    </source>
</evidence>
<feature type="domain" description="Glyoxalase/fosfomycin resistance/dioxygenase" evidence="1">
    <location>
        <begin position="75"/>
        <end position="133"/>
    </location>
</feature>
<dbReference type="SUPFAM" id="SSF54593">
    <property type="entry name" value="Glyoxalase/Bleomycin resistance protein/Dihydroxybiphenyl dioxygenase"/>
    <property type="match status" value="1"/>
</dbReference>
<gene>
    <name evidence="2" type="ORF">BCONGLO52_06740</name>
</gene>